<dbReference type="InterPro" id="IPR007061">
    <property type="entry name" value="MST-like"/>
</dbReference>
<dbReference type="InterPro" id="IPR034660">
    <property type="entry name" value="DinB/YfiT-like"/>
</dbReference>
<dbReference type="RefSeq" id="WP_222961752.1">
    <property type="nucleotide sequence ID" value="NZ_JAINZZ010000006.1"/>
</dbReference>
<dbReference type="SUPFAM" id="SSF109854">
    <property type="entry name" value="DinB/YfiT-like putative metalloenzymes"/>
    <property type="match status" value="1"/>
</dbReference>
<organism evidence="1 2">
    <name type="scientific">Actinacidiphila acidipaludis</name>
    <dbReference type="NCBI Taxonomy" id="2873382"/>
    <lineage>
        <taxon>Bacteria</taxon>
        <taxon>Bacillati</taxon>
        <taxon>Actinomycetota</taxon>
        <taxon>Actinomycetes</taxon>
        <taxon>Kitasatosporales</taxon>
        <taxon>Streptomycetaceae</taxon>
        <taxon>Actinacidiphila</taxon>
    </lineage>
</organism>
<protein>
    <submittedName>
        <fullName evidence="1">DinB family protein</fullName>
    </submittedName>
</protein>
<gene>
    <name evidence="1" type="ORF">K7862_08180</name>
</gene>
<dbReference type="Proteomes" id="UP000778578">
    <property type="component" value="Unassembled WGS sequence"/>
</dbReference>
<keyword evidence="2" id="KW-1185">Reference proteome</keyword>
<dbReference type="Gene3D" id="1.20.120.450">
    <property type="entry name" value="dinb family like domain"/>
    <property type="match status" value="1"/>
</dbReference>
<proteinExistence type="predicted"/>
<reference evidence="1 2" key="1">
    <citation type="submission" date="2021-08" db="EMBL/GenBank/DDBJ databases">
        <title>WGS of actinomycetes from Thailand.</title>
        <authorList>
            <person name="Thawai C."/>
        </authorList>
    </citation>
    <scope>NUCLEOTIDE SEQUENCE [LARGE SCALE GENOMIC DNA]</scope>
    <source>
        <strain evidence="1 2">PLK6-54</strain>
    </source>
</reference>
<sequence>MPSLVEAAAGERESLLAFLEAQRGGLRRAVRGLTDEQAAARPSVSAMTLGGLVKHAAHVEHHWIQEVLMQRVPQPGGDDDLATRSAGWEDEFRLLPDETLAGVLAEFEEVARQTTEAVAALPDLDMVVPLPEAPWFPKGAQRSARWILMHLVEEQARHAGHADIIRESLDGAVAFQLLAEEQREQA</sequence>
<dbReference type="EMBL" id="JAINZZ010000006">
    <property type="protein sequence ID" value="MBY8877610.1"/>
    <property type="molecule type" value="Genomic_DNA"/>
</dbReference>
<evidence type="ECO:0000313" key="2">
    <source>
        <dbReference type="Proteomes" id="UP000778578"/>
    </source>
</evidence>
<evidence type="ECO:0000313" key="1">
    <source>
        <dbReference type="EMBL" id="MBY8877610.1"/>
    </source>
</evidence>
<comment type="caution">
    <text evidence="1">The sequence shown here is derived from an EMBL/GenBank/DDBJ whole genome shotgun (WGS) entry which is preliminary data.</text>
</comment>
<dbReference type="Pfam" id="PF04978">
    <property type="entry name" value="MST"/>
    <property type="match status" value="1"/>
</dbReference>
<name>A0ABS7Q3A4_9ACTN</name>
<accession>A0ABS7Q3A4</accession>